<evidence type="ECO:0000313" key="1">
    <source>
        <dbReference type="EMBL" id="BBX66596.1"/>
    </source>
</evidence>
<protein>
    <submittedName>
        <fullName evidence="1">Uncharacterized protein</fullName>
    </submittedName>
</protein>
<reference evidence="1 2" key="1">
    <citation type="journal article" date="2019" name="Emerg. Microbes Infect.">
        <title>Comprehensive subspecies identification of 175 nontuberculous mycobacteria species based on 7547 genomic profiles.</title>
        <authorList>
            <person name="Matsumoto Y."/>
            <person name="Kinjo T."/>
            <person name="Motooka D."/>
            <person name="Nabeya D."/>
            <person name="Jung N."/>
            <person name="Uechi K."/>
            <person name="Horii T."/>
            <person name="Iida T."/>
            <person name="Fujita J."/>
            <person name="Nakamura S."/>
        </authorList>
    </citation>
    <scope>NUCLEOTIDE SEQUENCE [LARGE SCALE GENOMIC DNA]</scope>
    <source>
        <strain evidence="1 2">JCM 13323</strain>
    </source>
</reference>
<organism evidence="1 2">
    <name type="scientific">Mycolicibacterium psychrotolerans</name>
    <dbReference type="NCBI Taxonomy" id="216929"/>
    <lineage>
        <taxon>Bacteria</taxon>
        <taxon>Bacillati</taxon>
        <taxon>Actinomycetota</taxon>
        <taxon>Actinomycetes</taxon>
        <taxon>Mycobacteriales</taxon>
        <taxon>Mycobacteriaceae</taxon>
        <taxon>Mycolicibacterium</taxon>
    </lineage>
</organism>
<name>A0A7I7M3V6_9MYCO</name>
<dbReference type="KEGG" id="mpsc:MPSYJ_00570"/>
<sequence>MEYVQKAALYYISRRVWNMNLCVQEILPCKQNLSQGVLMKVGRNRAVKPEGRGSDVWLLFGILEVHLEIVESSPYVGIAEYFELGA</sequence>
<gene>
    <name evidence="1" type="ORF">MPSYJ_00570</name>
</gene>
<keyword evidence="2" id="KW-1185">Reference proteome</keyword>
<dbReference type="AlphaFoldDB" id="A0A7I7M3V6"/>
<dbReference type="EMBL" id="AP022574">
    <property type="protein sequence ID" value="BBX66596.1"/>
    <property type="molecule type" value="Genomic_DNA"/>
</dbReference>
<accession>A0A7I7M3V6</accession>
<evidence type="ECO:0000313" key="2">
    <source>
        <dbReference type="Proteomes" id="UP000466514"/>
    </source>
</evidence>
<dbReference type="Proteomes" id="UP000466514">
    <property type="component" value="Chromosome"/>
</dbReference>
<proteinExistence type="predicted"/>